<dbReference type="EMBL" id="VOIH02000001">
    <property type="protein sequence ID" value="KAF3457714.1"/>
    <property type="molecule type" value="Genomic_DNA"/>
</dbReference>
<comment type="caution">
    <text evidence="1">The sequence shown here is derived from an EMBL/GenBank/DDBJ whole genome shotgun (WGS) entry which is preliminary data.</text>
</comment>
<keyword evidence="2" id="KW-1185">Reference proteome</keyword>
<organism evidence="1 2">
    <name type="scientific">Rhamnella rubrinervis</name>
    <dbReference type="NCBI Taxonomy" id="2594499"/>
    <lineage>
        <taxon>Eukaryota</taxon>
        <taxon>Viridiplantae</taxon>
        <taxon>Streptophyta</taxon>
        <taxon>Embryophyta</taxon>
        <taxon>Tracheophyta</taxon>
        <taxon>Spermatophyta</taxon>
        <taxon>Magnoliopsida</taxon>
        <taxon>eudicotyledons</taxon>
        <taxon>Gunneridae</taxon>
        <taxon>Pentapetalae</taxon>
        <taxon>rosids</taxon>
        <taxon>fabids</taxon>
        <taxon>Rosales</taxon>
        <taxon>Rhamnaceae</taxon>
        <taxon>rhamnoid group</taxon>
        <taxon>Rhamneae</taxon>
        <taxon>Rhamnella</taxon>
    </lineage>
</organism>
<reference evidence="1" key="1">
    <citation type="submission" date="2020-03" db="EMBL/GenBank/DDBJ databases">
        <title>A high-quality chromosome-level genome assembly of a woody plant with both climbing and erect habits, Rhamnella rubrinervis.</title>
        <authorList>
            <person name="Lu Z."/>
            <person name="Yang Y."/>
            <person name="Zhu X."/>
            <person name="Sun Y."/>
        </authorList>
    </citation>
    <scope>NUCLEOTIDE SEQUENCE</scope>
    <source>
        <strain evidence="1">BYM</strain>
        <tissue evidence="1">Leaf</tissue>
    </source>
</reference>
<dbReference type="Proteomes" id="UP000796880">
    <property type="component" value="Unassembled WGS sequence"/>
</dbReference>
<protein>
    <submittedName>
        <fullName evidence="1">Uncharacterized protein</fullName>
    </submittedName>
</protein>
<evidence type="ECO:0000313" key="1">
    <source>
        <dbReference type="EMBL" id="KAF3457714.1"/>
    </source>
</evidence>
<dbReference type="AlphaFoldDB" id="A0A8K0MTN6"/>
<evidence type="ECO:0000313" key="2">
    <source>
        <dbReference type="Proteomes" id="UP000796880"/>
    </source>
</evidence>
<proteinExistence type="predicted"/>
<sequence length="142" mass="17085">MRAWLMLFGWSYRRRFMLAWLGNKLSFNTLLTSYVSLWFEVSCDMLLSYSRDVYMDYRWVIAPMDMCSKDDPIVVNDSEELDQEDELEVNKHKWDAAFDVMLNKEQQVLVWEYVCGFRDALPFKEGEPLPAWFTSEEDYKKE</sequence>
<name>A0A8K0MTN6_9ROSA</name>
<gene>
    <name evidence="1" type="ORF">FNV43_RR02372</name>
</gene>
<accession>A0A8K0MTN6</accession>